<accession>A0AAD6BA71</accession>
<gene>
    <name evidence="1" type="ORF">JOQ06_027239</name>
</gene>
<sequence>MEMNTITMNQGSVSSWVPAISEVLNVITQEVKSISGPGLGDLSDSELEDLQFESSLEIEQVAGEIIRLMAQNQSIQNSIMTCLSKTYVKASIHRLATQTRRRYYPEAAQLSRGSLDIVVDKVWDVLLKEDGEHPEEGEEVCVVQKFKDTVPARILKITHTIVDLLYEFVNSLTSWHQFSRGPSFFWANGRFNMFFNETVPVRLIHPGMRKYIERESGSFQMITSSWMNHLIQVHSDRVQLALMKDSSVPGEVREPLAIGPTIVEVLNILSEDVNYILCNVLSFYDLSDSEFQDLAFESSLEVKQVAAEITELMNKHRSIGNTIRTFLAKEYVKASIHCMVKQTSRMHYQVGAVEKSRRSLQIVVDEVWDVLLKQDGGEPEEGEEVCVVQKFKDTVPVRIPEITQTLVDLLFEFVISSSIWQHFVNATWMSSEGVRSKMCDETVIEYQKGIKQDIRRVSESFLKEMSWWMNHQIQVHSERVQLAVIKARNAPPTQSNPITIPTQVPKVLVAEELETLVGAAVSGPVCEETPTQSNPITIPTQVPEVLVAEVLETLVAAAVSGPVCEETPAKRTPKRRGAIGPTISKVLNILSEDVNCILGHVLTSYELFDSEFEDLKFESSLEAGQVAGEITELMNEHRSIGNTIRTF</sequence>
<proteinExistence type="predicted"/>
<keyword evidence="2" id="KW-1185">Reference proteome</keyword>
<comment type="caution">
    <text evidence="1">The sequence shown here is derived from an EMBL/GenBank/DDBJ whole genome shotgun (WGS) entry which is preliminary data.</text>
</comment>
<evidence type="ECO:0000313" key="2">
    <source>
        <dbReference type="Proteomes" id="UP001219934"/>
    </source>
</evidence>
<dbReference type="EMBL" id="JAPTMU010000007">
    <property type="protein sequence ID" value="KAJ4940951.1"/>
    <property type="molecule type" value="Genomic_DNA"/>
</dbReference>
<dbReference type="AlphaFoldDB" id="A0AAD6BA71"/>
<organism evidence="1 2">
    <name type="scientific">Pogonophryne albipinna</name>
    <dbReference type="NCBI Taxonomy" id="1090488"/>
    <lineage>
        <taxon>Eukaryota</taxon>
        <taxon>Metazoa</taxon>
        <taxon>Chordata</taxon>
        <taxon>Craniata</taxon>
        <taxon>Vertebrata</taxon>
        <taxon>Euteleostomi</taxon>
        <taxon>Actinopterygii</taxon>
        <taxon>Neopterygii</taxon>
        <taxon>Teleostei</taxon>
        <taxon>Neoteleostei</taxon>
        <taxon>Acanthomorphata</taxon>
        <taxon>Eupercaria</taxon>
        <taxon>Perciformes</taxon>
        <taxon>Notothenioidei</taxon>
        <taxon>Pogonophryne</taxon>
    </lineage>
</organism>
<dbReference type="Proteomes" id="UP001219934">
    <property type="component" value="Unassembled WGS sequence"/>
</dbReference>
<reference evidence="1" key="1">
    <citation type="submission" date="2022-11" db="EMBL/GenBank/DDBJ databases">
        <title>Chromosome-level genome of Pogonophryne albipinna.</title>
        <authorList>
            <person name="Jo E."/>
        </authorList>
    </citation>
    <scope>NUCLEOTIDE SEQUENCE</scope>
    <source>
        <strain evidence="1">SGF0006</strain>
        <tissue evidence="1">Muscle</tissue>
    </source>
</reference>
<protein>
    <submittedName>
        <fullName evidence="1">Uncharacterized protein</fullName>
    </submittedName>
</protein>
<name>A0AAD6BA71_9TELE</name>
<evidence type="ECO:0000313" key="1">
    <source>
        <dbReference type="EMBL" id="KAJ4940951.1"/>
    </source>
</evidence>